<proteinExistence type="predicted"/>
<accession>V9DTH6</accession>
<reference evidence="1 2" key="1">
    <citation type="submission" date="2013-11" db="EMBL/GenBank/DDBJ databases">
        <title>The Genome Sequence of Phytophthora parasitica P1569.</title>
        <authorList>
            <consortium name="The Broad Institute Genomics Platform"/>
            <person name="Russ C."/>
            <person name="Tyler B."/>
            <person name="Panabieres F."/>
            <person name="Shan W."/>
            <person name="Tripathy S."/>
            <person name="Grunwald N."/>
            <person name="Machado M."/>
            <person name="Johnson C.S."/>
            <person name="Arredondo F."/>
            <person name="Hong C."/>
            <person name="Coffey M."/>
            <person name="Young S.K."/>
            <person name="Zeng Q."/>
            <person name="Gargeya S."/>
            <person name="Fitzgerald M."/>
            <person name="Abouelleil A."/>
            <person name="Alvarado L."/>
            <person name="Chapman S.B."/>
            <person name="Gainer-Dewar J."/>
            <person name="Goldberg J."/>
            <person name="Griggs A."/>
            <person name="Gujja S."/>
            <person name="Hansen M."/>
            <person name="Howarth C."/>
            <person name="Imamovic A."/>
            <person name="Ireland A."/>
            <person name="Larimer J."/>
            <person name="McCowan C."/>
            <person name="Murphy C."/>
            <person name="Pearson M."/>
            <person name="Poon T.W."/>
            <person name="Priest M."/>
            <person name="Roberts A."/>
            <person name="Saif S."/>
            <person name="Shea T."/>
            <person name="Sykes S."/>
            <person name="Wortman J."/>
            <person name="Nusbaum C."/>
            <person name="Birren B."/>
        </authorList>
    </citation>
    <scope>NUCLEOTIDE SEQUENCE [LARGE SCALE GENOMIC DNA]</scope>
    <source>
        <strain evidence="1 2">P1569</strain>
    </source>
</reference>
<evidence type="ECO:0000313" key="2">
    <source>
        <dbReference type="Proteomes" id="UP000018721"/>
    </source>
</evidence>
<dbReference type="AlphaFoldDB" id="V9DTH6"/>
<keyword evidence="2" id="KW-1185">Reference proteome</keyword>
<dbReference type="Proteomes" id="UP000018721">
    <property type="component" value="Unassembled WGS sequence"/>
</dbReference>
<evidence type="ECO:0000313" key="1">
    <source>
        <dbReference type="EMBL" id="ETI30159.1"/>
    </source>
</evidence>
<dbReference type="HOGENOM" id="CLU_2563450_0_0_1"/>
<comment type="caution">
    <text evidence="1">The sequence shown here is derived from an EMBL/GenBank/DDBJ whole genome shotgun (WGS) entry which is preliminary data.</text>
</comment>
<dbReference type="EMBL" id="ANIZ01004383">
    <property type="protein sequence ID" value="ETI30159.1"/>
    <property type="molecule type" value="Genomic_DNA"/>
</dbReference>
<gene>
    <name evidence="1" type="ORF">F443_22720</name>
</gene>
<dbReference type="OrthoDB" id="129375at2759"/>
<organism evidence="1 2">
    <name type="scientific">Phytophthora nicotianae P1569</name>
    <dbReference type="NCBI Taxonomy" id="1317065"/>
    <lineage>
        <taxon>Eukaryota</taxon>
        <taxon>Sar</taxon>
        <taxon>Stramenopiles</taxon>
        <taxon>Oomycota</taxon>
        <taxon>Peronosporomycetes</taxon>
        <taxon>Peronosporales</taxon>
        <taxon>Peronosporaceae</taxon>
        <taxon>Phytophthora</taxon>
    </lineage>
</organism>
<sequence length="82" mass="9327">MKATAEETKWIEDNWSSVPKHGDTLPIFGIRTTSAVEGENNGLLWGRVRAQLVLGSVMTYCTRALKVLQKRKVQKRKELVQE</sequence>
<dbReference type="eggNOG" id="ENOG502SQ9X">
    <property type="taxonomic scope" value="Eukaryota"/>
</dbReference>
<name>V9DTH6_PHYNI</name>
<protein>
    <submittedName>
        <fullName evidence="1">Uncharacterized protein</fullName>
    </submittedName>
</protein>